<evidence type="ECO:0000256" key="1">
    <source>
        <dbReference type="SAM" id="Coils"/>
    </source>
</evidence>
<proteinExistence type="predicted"/>
<feature type="coiled-coil region" evidence="1">
    <location>
        <begin position="72"/>
        <end position="106"/>
    </location>
</feature>
<evidence type="ECO:0000256" key="2">
    <source>
        <dbReference type="SAM" id="SignalP"/>
    </source>
</evidence>
<evidence type="ECO:0000313" key="4">
    <source>
        <dbReference type="Proteomes" id="UP000029553"/>
    </source>
</evidence>
<accession>A0A096FJA5</accession>
<evidence type="ECO:0000313" key="3">
    <source>
        <dbReference type="EMBL" id="KGH30461.1"/>
    </source>
</evidence>
<reference evidence="3 4" key="1">
    <citation type="submission" date="2013-09" db="EMBL/GenBank/DDBJ databases">
        <title>High correlation between genotypes and phenotypes of environmental bacteria Comamonas testosteroni strains.</title>
        <authorList>
            <person name="Liu L."/>
            <person name="Zhu W."/>
            <person name="Xia X."/>
            <person name="Xu B."/>
            <person name="Luo M."/>
            <person name="Wang G."/>
        </authorList>
    </citation>
    <scope>NUCLEOTIDE SEQUENCE [LARGE SCALE GENOMIC DNA]</scope>
    <source>
        <strain evidence="3 4">JL40</strain>
    </source>
</reference>
<dbReference type="EMBL" id="AWOR01000043">
    <property type="protein sequence ID" value="KGH30461.1"/>
    <property type="molecule type" value="Genomic_DNA"/>
</dbReference>
<keyword evidence="1" id="KW-0175">Coiled coil</keyword>
<protein>
    <submittedName>
        <fullName evidence="3">Uncharacterized protein</fullName>
    </submittedName>
</protein>
<dbReference type="RefSeq" id="WP_034368523.1">
    <property type="nucleotide sequence ID" value="NZ_AWOR01000043.1"/>
</dbReference>
<feature type="chain" id="PRO_5001918553" evidence="2">
    <location>
        <begin position="21"/>
        <end position="164"/>
    </location>
</feature>
<gene>
    <name evidence="3" type="ORF">P353_10020</name>
</gene>
<feature type="signal peptide" evidence="2">
    <location>
        <begin position="1"/>
        <end position="20"/>
    </location>
</feature>
<comment type="caution">
    <text evidence="3">The sequence shown here is derived from an EMBL/GenBank/DDBJ whole genome shotgun (WGS) entry which is preliminary data.</text>
</comment>
<name>A0A096FJA5_COMTE</name>
<dbReference type="AlphaFoldDB" id="A0A096FJA5"/>
<sequence length="164" mass="17627">MARLTIYASLAAAAAGAALAWSFQAALLGAELADERLQAIQYREQIADERTAAGRRVLAVERTVNATYQGALNDAIQKQAGLQAAADRARRERDGMRKQLSEAEQRLADASPAALIEYARALGKVFGQCSQRYAELAIRADGHAADAATCRAAWPVIPQTKETQ</sequence>
<dbReference type="Proteomes" id="UP000029553">
    <property type="component" value="Unassembled WGS sequence"/>
</dbReference>
<keyword evidence="2" id="KW-0732">Signal</keyword>
<organism evidence="3 4">
    <name type="scientific">Comamonas testosteroni</name>
    <name type="common">Pseudomonas testosteroni</name>
    <dbReference type="NCBI Taxonomy" id="285"/>
    <lineage>
        <taxon>Bacteria</taxon>
        <taxon>Pseudomonadati</taxon>
        <taxon>Pseudomonadota</taxon>
        <taxon>Betaproteobacteria</taxon>
        <taxon>Burkholderiales</taxon>
        <taxon>Comamonadaceae</taxon>
        <taxon>Comamonas</taxon>
    </lineage>
</organism>